<dbReference type="Ensembl" id="ENSPNYT00000022991.1">
    <property type="protein sequence ID" value="ENSPNYP00000022442.1"/>
    <property type="gene ID" value="ENSPNYG00000016922.1"/>
</dbReference>
<dbReference type="AlphaFoldDB" id="A0A3B4GHG9"/>
<accession>A0A3B4GHG9</accession>
<dbReference type="Gene3D" id="1.10.340.70">
    <property type="match status" value="1"/>
</dbReference>
<dbReference type="FunFam" id="1.10.340.70:FF:000001">
    <property type="entry name" value="Retrovirus-related Pol polyprotein from transposon gypsy-like Protein"/>
    <property type="match status" value="1"/>
</dbReference>
<dbReference type="GeneTree" id="ENSGT01000000214408"/>
<dbReference type="InterPro" id="IPR001584">
    <property type="entry name" value="Integrase_cat-core"/>
</dbReference>
<dbReference type="FunFam" id="3.30.420.10:FF:000269">
    <property type="entry name" value="Uncharacterized protein"/>
    <property type="match status" value="1"/>
</dbReference>
<name>A0A3B4GHG9_9CICH</name>
<reference evidence="3" key="1">
    <citation type="submission" date="2023-09" db="UniProtKB">
        <authorList>
            <consortium name="Ensembl"/>
        </authorList>
    </citation>
    <scope>IDENTIFICATION</scope>
</reference>
<dbReference type="PANTHER" id="PTHR37984">
    <property type="entry name" value="PROTEIN CBG26694"/>
    <property type="match status" value="1"/>
</dbReference>
<feature type="domain" description="Integrase catalytic" evidence="2">
    <location>
        <begin position="91"/>
        <end position="249"/>
    </location>
</feature>
<proteinExistence type="predicted"/>
<evidence type="ECO:0000313" key="3">
    <source>
        <dbReference type="Ensembl" id="ENSPNYP00000022442.1"/>
    </source>
</evidence>
<dbReference type="Pfam" id="PF17921">
    <property type="entry name" value="Integrase_H2C2"/>
    <property type="match status" value="1"/>
</dbReference>
<dbReference type="InterPro" id="IPR041588">
    <property type="entry name" value="Integrase_H2C2"/>
</dbReference>
<organism evidence="3">
    <name type="scientific">Pundamilia nyererei</name>
    <dbReference type="NCBI Taxonomy" id="303518"/>
    <lineage>
        <taxon>Eukaryota</taxon>
        <taxon>Metazoa</taxon>
        <taxon>Chordata</taxon>
        <taxon>Craniata</taxon>
        <taxon>Vertebrata</taxon>
        <taxon>Euteleostomi</taxon>
        <taxon>Actinopterygii</taxon>
        <taxon>Neopterygii</taxon>
        <taxon>Teleostei</taxon>
        <taxon>Neoteleostei</taxon>
        <taxon>Acanthomorphata</taxon>
        <taxon>Ovalentaria</taxon>
        <taxon>Cichlomorphae</taxon>
        <taxon>Cichliformes</taxon>
        <taxon>Cichlidae</taxon>
        <taxon>African cichlids</taxon>
        <taxon>Pseudocrenilabrinae</taxon>
        <taxon>Haplochromini</taxon>
        <taxon>Pundamilia</taxon>
    </lineage>
</organism>
<dbReference type="InterPro" id="IPR050951">
    <property type="entry name" value="Retrovirus_Pol_polyprotein"/>
</dbReference>
<dbReference type="GO" id="GO:0015074">
    <property type="term" value="P:DNA integration"/>
    <property type="evidence" value="ECO:0007669"/>
    <property type="project" value="InterPro"/>
</dbReference>
<dbReference type="STRING" id="303518.ENSPNYP00000022442"/>
<dbReference type="SUPFAM" id="SSF53098">
    <property type="entry name" value="Ribonuclease H-like"/>
    <property type="match status" value="1"/>
</dbReference>
<evidence type="ECO:0000259" key="2">
    <source>
        <dbReference type="PROSITE" id="PS50994"/>
    </source>
</evidence>
<dbReference type="PROSITE" id="PS50994">
    <property type="entry name" value="INTEGRASE"/>
    <property type="match status" value="1"/>
</dbReference>
<protein>
    <recommendedName>
        <fullName evidence="1">Gypsy retrotransposon integrase-like protein 1</fullName>
    </recommendedName>
</protein>
<dbReference type="InterPro" id="IPR036397">
    <property type="entry name" value="RNaseH_sf"/>
</dbReference>
<dbReference type="InterPro" id="IPR012337">
    <property type="entry name" value="RNaseH-like_sf"/>
</dbReference>
<dbReference type="PANTHER" id="PTHR37984:SF15">
    <property type="entry name" value="INTEGRASE CATALYTIC DOMAIN-CONTAINING PROTEIN"/>
    <property type="match status" value="1"/>
</dbReference>
<dbReference type="GO" id="GO:0003676">
    <property type="term" value="F:nucleic acid binding"/>
    <property type="evidence" value="ECO:0007669"/>
    <property type="project" value="InterPro"/>
</dbReference>
<dbReference type="Gene3D" id="3.30.420.10">
    <property type="entry name" value="Ribonuclease H-like superfamily/Ribonuclease H"/>
    <property type="match status" value="1"/>
</dbReference>
<sequence length="328" mass="37915">MQKGVMYRIVTPPGKSRCSQLVLPEKYRVPVLKSLHDDSGHLGLDKTYGLVRNRFYWPRMKSEIEEYCKSCERCIKRKTLPKRAAPLSHLQSDGPFDLVCMDFLSIEPDSSSKENVLVITDHYTRYAQAFPTKDQRASTVAKVLLEKYFVHYGLPRRMHSDQGRDFESRLVHEVLSSLGVEKSRTTPYHPQGDPQPERFNRTLLDMLGTLELNRKKKWSQHVVHLVHAYNCTPNEATGFSPYFLMFGREARLPVDLCFETSSDGTPQKTYLKYVSDLRKELKAAYELAESIAAKQNENNKQRYDKRIRFAQLLPGDRVLLRNLGLQGK</sequence>
<dbReference type="Pfam" id="PF00665">
    <property type="entry name" value="rve"/>
    <property type="match status" value="1"/>
</dbReference>
<evidence type="ECO:0000256" key="1">
    <source>
        <dbReference type="ARBA" id="ARBA00039658"/>
    </source>
</evidence>